<comment type="caution">
    <text evidence="9">The sequence shown here is derived from an EMBL/GenBank/DDBJ whole genome shotgun (WGS) entry which is preliminary data.</text>
</comment>
<feature type="domain" description="ABC3 transporter permease C-terminal" evidence="8">
    <location>
        <begin position="768"/>
        <end position="887"/>
    </location>
</feature>
<keyword evidence="3 7" id="KW-0812">Transmembrane</keyword>
<feature type="transmembrane region" description="Helical" evidence="7">
    <location>
        <begin position="21"/>
        <end position="44"/>
    </location>
</feature>
<dbReference type="Pfam" id="PF02687">
    <property type="entry name" value="FtsX"/>
    <property type="match status" value="1"/>
</dbReference>
<dbReference type="Proteomes" id="UP001500540">
    <property type="component" value="Unassembled WGS sequence"/>
</dbReference>
<evidence type="ECO:0000256" key="2">
    <source>
        <dbReference type="ARBA" id="ARBA00022475"/>
    </source>
</evidence>
<dbReference type="InterPro" id="IPR003838">
    <property type="entry name" value="ABC3_permease_C"/>
</dbReference>
<keyword evidence="2" id="KW-1003">Cell membrane</keyword>
<evidence type="ECO:0000256" key="6">
    <source>
        <dbReference type="ARBA" id="ARBA00038076"/>
    </source>
</evidence>
<feature type="transmembrane region" description="Helical" evidence="7">
    <location>
        <begin position="820"/>
        <end position="841"/>
    </location>
</feature>
<protein>
    <recommendedName>
        <fullName evidence="8">ABC3 transporter permease C-terminal domain-containing protein</fullName>
    </recommendedName>
</protein>
<dbReference type="RefSeq" id="WP_344779356.1">
    <property type="nucleotide sequence ID" value="NZ_BAABAF010000001.1"/>
</dbReference>
<evidence type="ECO:0000256" key="3">
    <source>
        <dbReference type="ARBA" id="ARBA00022692"/>
    </source>
</evidence>
<name>A0ABP7FYS5_9MICO</name>
<dbReference type="PANTHER" id="PTHR30572:SF4">
    <property type="entry name" value="ABC TRANSPORTER PERMEASE YTRF"/>
    <property type="match status" value="1"/>
</dbReference>
<evidence type="ECO:0000256" key="5">
    <source>
        <dbReference type="ARBA" id="ARBA00023136"/>
    </source>
</evidence>
<feature type="transmembrane region" description="Helical" evidence="7">
    <location>
        <begin position="861"/>
        <end position="885"/>
    </location>
</feature>
<accession>A0ABP7FYS5</accession>
<dbReference type="PANTHER" id="PTHR30572">
    <property type="entry name" value="MEMBRANE COMPONENT OF TRANSPORTER-RELATED"/>
    <property type="match status" value="1"/>
</dbReference>
<comment type="subcellular location">
    <subcellularLocation>
        <location evidence="1">Cell membrane</location>
        <topology evidence="1">Multi-pass membrane protein</topology>
    </subcellularLocation>
</comment>
<keyword evidence="5 7" id="KW-0472">Membrane</keyword>
<keyword evidence="10" id="KW-1185">Reference proteome</keyword>
<keyword evidence="4 7" id="KW-1133">Transmembrane helix</keyword>
<evidence type="ECO:0000313" key="10">
    <source>
        <dbReference type="Proteomes" id="UP001500540"/>
    </source>
</evidence>
<feature type="transmembrane region" description="Helical" evidence="7">
    <location>
        <begin position="372"/>
        <end position="404"/>
    </location>
</feature>
<evidence type="ECO:0000313" key="9">
    <source>
        <dbReference type="EMBL" id="GAA3751302.1"/>
    </source>
</evidence>
<comment type="similarity">
    <text evidence="6">Belongs to the ABC-4 integral membrane protein family.</text>
</comment>
<evidence type="ECO:0000259" key="8">
    <source>
        <dbReference type="Pfam" id="PF02687"/>
    </source>
</evidence>
<evidence type="ECO:0000256" key="4">
    <source>
        <dbReference type="ARBA" id="ARBA00022989"/>
    </source>
</evidence>
<feature type="transmembrane region" description="Helical" evidence="7">
    <location>
        <begin position="763"/>
        <end position="785"/>
    </location>
</feature>
<evidence type="ECO:0000256" key="7">
    <source>
        <dbReference type="SAM" id="Phobius"/>
    </source>
</evidence>
<reference evidence="10" key="1">
    <citation type="journal article" date="2019" name="Int. J. Syst. Evol. Microbiol.">
        <title>The Global Catalogue of Microorganisms (GCM) 10K type strain sequencing project: providing services to taxonomists for standard genome sequencing and annotation.</title>
        <authorList>
            <consortium name="The Broad Institute Genomics Platform"/>
            <consortium name="The Broad Institute Genome Sequencing Center for Infectious Disease"/>
            <person name="Wu L."/>
            <person name="Ma J."/>
        </authorList>
    </citation>
    <scope>NUCLEOTIDE SEQUENCE [LARGE SCALE GENOMIC DNA]</scope>
    <source>
        <strain evidence="10">JCM 16950</strain>
    </source>
</reference>
<organism evidence="9 10">
    <name type="scientific">Microbacterium kribbense</name>
    <dbReference type="NCBI Taxonomy" id="433645"/>
    <lineage>
        <taxon>Bacteria</taxon>
        <taxon>Bacillati</taxon>
        <taxon>Actinomycetota</taxon>
        <taxon>Actinomycetes</taxon>
        <taxon>Micrococcales</taxon>
        <taxon>Microbacteriaceae</taxon>
        <taxon>Microbacterium</taxon>
    </lineage>
</organism>
<evidence type="ECO:0000256" key="1">
    <source>
        <dbReference type="ARBA" id="ARBA00004651"/>
    </source>
</evidence>
<feature type="transmembrane region" description="Helical" evidence="7">
    <location>
        <begin position="533"/>
        <end position="556"/>
    </location>
</feature>
<sequence length="903" mass="91067">MSGRGAGGIWVALRAAVTAPVVSTVVVVLVALVAFAGAALPALLQDARTATVQQALTALRSDALDPATEVRGAPDSGGGSNAAGLGDLSTTWGGAATALRAIHDRLPQPLRGVLGDPQVQVTFDGAAAIVPGGVPSPSNRVELTLDPGFASRLRIVAGALPQRSVDAPVHLVQIVLSDEAAKALDWPVGQRRTIKYPSQPMDVELSGIYQARDTADPAWQHQRTGVHPDIEQIGLGSPIHLARAYAAPQLLPDIDPWLTDARTNAWMPLQADRVDGAHAADLAAQLRGFAATPLAFGMRVGSWYAPQLSFRSAAPQLLDAGAARGDAMAAIVTLALIGPLTVAIAAVAMTGRMLASRRITTVRLARARGASTALLSALLAGEGLALGGIGAAAGAIIAAAMAGWAGAPALVVPVLAALAPAAAVPLMAQLSARRTARIDLGIADAPTRRRRLFIEAGVVLAAGAVLVAAVTQSPPDPTGPVLLAAPVAVFAICCVVVLRLVAPTIGLLERLLQRGRGVMAVLGPARARRGRTLPIISVLASLVCVATALLAGVSAATVAGGIQSSALGQTGAELRLTAPQIGADAVAAVRDLAGVQTVAPVYADVQLPARATAKWLTVTILAVDPGELAAVQHGVPDALALPAGFGTGAADEVQAVASDVVAEAVGEGDLQIHGIAVHLVASAPSPPFAATARWIVVDRADAARLVGPATTVHTLLVALDPDAEPAAVAARATAVLGTGAAAVIPAQVAAHISADPALQTVRLALWAALAAVIVLLVMTAAMTLLRGAPERGRVLGLLTAMGYPRGRILPLVGWEVGPPLLLALPVGIVAGFVLPPLLLSAVDLTRFVGGTAQPEIIVAGWLPWAVVAGFLVVAALAVATAAAVAARVTAAGALRCVDEQDAI</sequence>
<gene>
    <name evidence="9" type="ORF">GCM10022240_00630</name>
</gene>
<proteinExistence type="inferred from homology"/>
<feature type="transmembrane region" description="Helical" evidence="7">
    <location>
        <begin position="483"/>
        <end position="512"/>
    </location>
</feature>
<feature type="transmembrane region" description="Helical" evidence="7">
    <location>
        <begin position="410"/>
        <end position="431"/>
    </location>
</feature>
<feature type="transmembrane region" description="Helical" evidence="7">
    <location>
        <begin position="452"/>
        <end position="471"/>
    </location>
</feature>
<feature type="transmembrane region" description="Helical" evidence="7">
    <location>
        <begin position="327"/>
        <end position="351"/>
    </location>
</feature>
<dbReference type="EMBL" id="BAABAF010000001">
    <property type="protein sequence ID" value="GAA3751302.1"/>
    <property type="molecule type" value="Genomic_DNA"/>
</dbReference>
<dbReference type="InterPro" id="IPR050250">
    <property type="entry name" value="Macrolide_Exporter_MacB"/>
</dbReference>